<organism evidence="1 2">
    <name type="scientific">Rhizobium lentis</name>
    <dbReference type="NCBI Taxonomy" id="1138194"/>
    <lineage>
        <taxon>Bacteria</taxon>
        <taxon>Pseudomonadati</taxon>
        <taxon>Pseudomonadota</taxon>
        <taxon>Alphaproteobacteria</taxon>
        <taxon>Hyphomicrobiales</taxon>
        <taxon>Rhizobiaceae</taxon>
        <taxon>Rhizobium/Agrobacterium group</taxon>
        <taxon>Rhizobium</taxon>
    </lineage>
</organism>
<sequence length="42" mass="4723">MFIVPASADSEYEAALEAMIEARPEMTPWIWRISEGDMPALP</sequence>
<dbReference type="Proteomes" id="UP000528824">
    <property type="component" value="Unassembled WGS sequence"/>
</dbReference>
<comment type="caution">
    <text evidence="1">The sequence shown here is derived from an EMBL/GenBank/DDBJ whole genome shotgun (WGS) entry which is preliminary data.</text>
</comment>
<dbReference type="AlphaFoldDB" id="A0A7W8UQ81"/>
<protein>
    <submittedName>
        <fullName evidence="1">Uncharacterized protein</fullName>
    </submittedName>
</protein>
<dbReference type="RefSeq" id="WP_409527258.1">
    <property type="nucleotide sequence ID" value="NZ_JACHBB010000005.1"/>
</dbReference>
<accession>A0A7W8UQ81</accession>
<evidence type="ECO:0000313" key="2">
    <source>
        <dbReference type="Proteomes" id="UP000528824"/>
    </source>
</evidence>
<evidence type="ECO:0000313" key="1">
    <source>
        <dbReference type="EMBL" id="MBB5561372.1"/>
    </source>
</evidence>
<proteinExistence type="predicted"/>
<gene>
    <name evidence="1" type="ORF">GGI59_003047</name>
</gene>
<dbReference type="EMBL" id="JACHBC010000005">
    <property type="protein sequence ID" value="MBB5561372.1"/>
    <property type="molecule type" value="Genomic_DNA"/>
</dbReference>
<name>A0A7W8UQ81_9HYPH</name>
<reference evidence="1 2" key="1">
    <citation type="submission" date="2020-08" db="EMBL/GenBank/DDBJ databases">
        <title>Genomic Encyclopedia of Type Strains, Phase IV (KMG-V): Genome sequencing to study the core and pangenomes of soil and plant-associated prokaryotes.</title>
        <authorList>
            <person name="Whitman W."/>
        </authorList>
    </citation>
    <scope>NUCLEOTIDE SEQUENCE [LARGE SCALE GENOMIC DNA]</scope>
    <source>
        <strain evidence="1 2">SEMIA 4034</strain>
    </source>
</reference>
<keyword evidence="2" id="KW-1185">Reference proteome</keyword>